<accession>A0ACC7P242</accession>
<keyword evidence="2" id="KW-1185">Reference proteome</keyword>
<proteinExistence type="predicted"/>
<evidence type="ECO:0000313" key="2">
    <source>
        <dbReference type="Proteomes" id="UP001631969"/>
    </source>
</evidence>
<evidence type="ECO:0000313" key="1">
    <source>
        <dbReference type="EMBL" id="MFM9330016.1"/>
    </source>
</evidence>
<comment type="caution">
    <text evidence="1">The sequence shown here is derived from an EMBL/GenBank/DDBJ whole genome shotgun (WGS) entry which is preliminary data.</text>
</comment>
<dbReference type="Proteomes" id="UP001631969">
    <property type="component" value="Unassembled WGS sequence"/>
</dbReference>
<reference evidence="1" key="1">
    <citation type="submission" date="2024-12" db="EMBL/GenBank/DDBJ databases">
        <authorList>
            <person name="Wu N."/>
        </authorList>
    </citation>
    <scope>NUCLEOTIDE SEQUENCE</scope>
    <source>
        <strain evidence="1">P15</strain>
    </source>
</reference>
<dbReference type="EMBL" id="JBJURJ010000011">
    <property type="protein sequence ID" value="MFM9330016.1"/>
    <property type="molecule type" value="Genomic_DNA"/>
</dbReference>
<protein>
    <submittedName>
        <fullName evidence="1">Uncharacterized protein</fullName>
    </submittedName>
</protein>
<sequence length="61" mass="6322">MSEMKKPSRNRARTVSLLLAGILGVALLSQFGGIIAIAAAAGAIAYGLSLLRNKNPLELEA</sequence>
<gene>
    <name evidence="1" type="ORF">ACI1P1_17095</name>
</gene>
<organism evidence="1 2">
    <name type="scientific">Paenibacillus mesotrionivorans</name>
    <dbReference type="NCBI Taxonomy" id="3160968"/>
    <lineage>
        <taxon>Bacteria</taxon>
        <taxon>Bacillati</taxon>
        <taxon>Bacillota</taxon>
        <taxon>Bacilli</taxon>
        <taxon>Bacillales</taxon>
        <taxon>Paenibacillaceae</taxon>
        <taxon>Paenibacillus</taxon>
    </lineage>
</organism>
<name>A0ACC7P242_9BACL</name>